<proteinExistence type="predicted"/>
<keyword evidence="3" id="KW-1185">Reference proteome</keyword>
<sequence length="251" mass="25861">MFYKHLLEEGECGRKGGKGGALAINSAHSQPGLCAGLSAPLLHGACGAAGRNPRVHRRHLPGAQWVTAARARGRRAEKGASAAIFPARKTRPAVGPSPRPARGATGSSSPPRSCTAAAPPTMRRLPRALLLLRLALLVAAGAPEAPVSAPRSLVWGPGLQAAVVLPVRYFYLQAANSEGQNFTRAPPGSVQPAALPRPAAGSPRVPAARESARGLRGVPPLRVSPPFGSVIGPTDRVGLQGLGLMKETSEQ</sequence>
<evidence type="ECO:0000313" key="2">
    <source>
        <dbReference type="EMBL" id="KAK2099432.1"/>
    </source>
</evidence>
<organism evidence="2 3">
    <name type="scientific">Saguinus oedipus</name>
    <name type="common">Cotton-top tamarin</name>
    <name type="synonym">Oedipomidas oedipus</name>
    <dbReference type="NCBI Taxonomy" id="9490"/>
    <lineage>
        <taxon>Eukaryota</taxon>
        <taxon>Metazoa</taxon>
        <taxon>Chordata</taxon>
        <taxon>Craniata</taxon>
        <taxon>Vertebrata</taxon>
        <taxon>Euteleostomi</taxon>
        <taxon>Mammalia</taxon>
        <taxon>Eutheria</taxon>
        <taxon>Euarchontoglires</taxon>
        <taxon>Primates</taxon>
        <taxon>Haplorrhini</taxon>
        <taxon>Platyrrhini</taxon>
        <taxon>Cebidae</taxon>
        <taxon>Callitrichinae</taxon>
        <taxon>Saguinus</taxon>
    </lineage>
</organism>
<dbReference type="Proteomes" id="UP001266305">
    <property type="component" value="Unassembled WGS sequence"/>
</dbReference>
<evidence type="ECO:0000256" key="1">
    <source>
        <dbReference type="SAM" id="MobiDB-lite"/>
    </source>
</evidence>
<comment type="caution">
    <text evidence="2">The sequence shown here is derived from an EMBL/GenBank/DDBJ whole genome shotgun (WGS) entry which is preliminary data.</text>
</comment>
<reference evidence="2 3" key="1">
    <citation type="submission" date="2023-05" db="EMBL/GenBank/DDBJ databases">
        <title>B98-5 Cell Line De Novo Hybrid Assembly: An Optical Mapping Approach.</title>
        <authorList>
            <person name="Kananen K."/>
            <person name="Auerbach J.A."/>
            <person name="Kautto E."/>
            <person name="Blachly J.S."/>
        </authorList>
    </citation>
    <scope>NUCLEOTIDE SEQUENCE [LARGE SCALE GENOMIC DNA]</scope>
    <source>
        <strain evidence="2">B95-8</strain>
        <tissue evidence="2">Cell line</tissue>
    </source>
</reference>
<feature type="region of interest" description="Disordered" evidence="1">
    <location>
        <begin position="182"/>
        <end position="220"/>
    </location>
</feature>
<protein>
    <submittedName>
        <fullName evidence="2">Uncharacterized protein</fullName>
    </submittedName>
</protein>
<gene>
    <name evidence="2" type="ORF">P7K49_020780</name>
</gene>
<dbReference type="EMBL" id="JASSZA010000010">
    <property type="protein sequence ID" value="KAK2099432.1"/>
    <property type="molecule type" value="Genomic_DNA"/>
</dbReference>
<name>A0ABQ9UQU1_SAGOE</name>
<feature type="region of interest" description="Disordered" evidence="1">
    <location>
        <begin position="89"/>
        <end position="119"/>
    </location>
</feature>
<accession>A0ABQ9UQU1</accession>
<evidence type="ECO:0000313" key="3">
    <source>
        <dbReference type="Proteomes" id="UP001266305"/>
    </source>
</evidence>